<dbReference type="InterPro" id="IPR001611">
    <property type="entry name" value="Leu-rich_rpt"/>
</dbReference>
<protein>
    <submittedName>
        <fullName evidence="4">Uncharacterized protein</fullName>
    </submittedName>
</protein>
<proteinExistence type="predicted"/>
<evidence type="ECO:0000256" key="2">
    <source>
        <dbReference type="ARBA" id="ARBA00022737"/>
    </source>
</evidence>
<dbReference type="OrthoDB" id="27267at2759"/>
<keyword evidence="2" id="KW-0677">Repeat</keyword>
<dbReference type="Pfam" id="PF13855">
    <property type="entry name" value="LRR_8"/>
    <property type="match status" value="2"/>
</dbReference>
<dbReference type="SMART" id="SM00369">
    <property type="entry name" value="LRR_TYP"/>
    <property type="match status" value="7"/>
</dbReference>
<keyword evidence="5" id="KW-1185">Reference proteome</keyword>
<name>A0A8K0GK28_IGNLU</name>
<sequence length="315" mass="36227">MDESDQLQTKPAEPPDQLQPQQAEIPEDQPFPQPIPRRSARVRRTPRKHESVQYYYCGQKTFSVTTVSVSRNIDFVTDITADSKQNLTTDSTSFTLDVTGCVTPIGELKDAIGIEIQFKNLPNIYNGGVQNLLLLYMLKMEYCDIKELHPGAFLQLPSINTIFLRFNRIERIDEGVFNNLKVVKLYLSNNSISYIDPAAFNDMPNLSLIELDGNKLKTWNTDWFTNTPNVEHLSMDSNQLQRLPANAFKKLRNYYSTSIRLSNNQIVYIHPTAFEGLNLLYALWLDNNHISDLNDEVFRYFDRIYVLSLSGNELT</sequence>
<comment type="caution">
    <text evidence="4">The sequence shown here is derived from an EMBL/GenBank/DDBJ whole genome shotgun (WGS) entry which is preliminary data.</text>
</comment>
<gene>
    <name evidence="4" type="ORF">ILUMI_03286</name>
</gene>
<dbReference type="InterPro" id="IPR003591">
    <property type="entry name" value="Leu-rich_rpt_typical-subtyp"/>
</dbReference>
<keyword evidence="1" id="KW-0433">Leucine-rich repeat</keyword>
<dbReference type="AlphaFoldDB" id="A0A8K0GK28"/>
<evidence type="ECO:0000256" key="1">
    <source>
        <dbReference type="ARBA" id="ARBA00022614"/>
    </source>
</evidence>
<accession>A0A8K0GK28</accession>
<dbReference type="Proteomes" id="UP000801492">
    <property type="component" value="Unassembled WGS sequence"/>
</dbReference>
<evidence type="ECO:0000313" key="4">
    <source>
        <dbReference type="EMBL" id="KAF2902894.1"/>
    </source>
</evidence>
<dbReference type="Gene3D" id="3.80.10.10">
    <property type="entry name" value="Ribonuclease Inhibitor"/>
    <property type="match status" value="2"/>
</dbReference>
<dbReference type="InterPro" id="IPR032675">
    <property type="entry name" value="LRR_dom_sf"/>
</dbReference>
<evidence type="ECO:0000256" key="3">
    <source>
        <dbReference type="SAM" id="MobiDB-lite"/>
    </source>
</evidence>
<dbReference type="EMBL" id="VTPC01001149">
    <property type="protein sequence ID" value="KAF2902894.1"/>
    <property type="molecule type" value="Genomic_DNA"/>
</dbReference>
<dbReference type="SUPFAM" id="SSF52058">
    <property type="entry name" value="L domain-like"/>
    <property type="match status" value="1"/>
</dbReference>
<feature type="non-terminal residue" evidence="4">
    <location>
        <position position="1"/>
    </location>
</feature>
<dbReference type="PANTHER" id="PTHR45617">
    <property type="entry name" value="LEUCINE RICH REPEAT FAMILY PROTEIN"/>
    <property type="match status" value="1"/>
</dbReference>
<evidence type="ECO:0000313" key="5">
    <source>
        <dbReference type="Proteomes" id="UP000801492"/>
    </source>
</evidence>
<dbReference type="PANTHER" id="PTHR45617:SF172">
    <property type="entry name" value="LEUCINE-RICH REPEAT-CONTAINING PROTEIN 15-LIKE"/>
    <property type="match status" value="1"/>
</dbReference>
<feature type="region of interest" description="Disordered" evidence="3">
    <location>
        <begin position="1"/>
        <end position="46"/>
    </location>
</feature>
<organism evidence="4 5">
    <name type="scientific">Ignelater luminosus</name>
    <name type="common">Cucubano</name>
    <name type="synonym">Pyrophorus luminosus</name>
    <dbReference type="NCBI Taxonomy" id="2038154"/>
    <lineage>
        <taxon>Eukaryota</taxon>
        <taxon>Metazoa</taxon>
        <taxon>Ecdysozoa</taxon>
        <taxon>Arthropoda</taxon>
        <taxon>Hexapoda</taxon>
        <taxon>Insecta</taxon>
        <taxon>Pterygota</taxon>
        <taxon>Neoptera</taxon>
        <taxon>Endopterygota</taxon>
        <taxon>Coleoptera</taxon>
        <taxon>Polyphaga</taxon>
        <taxon>Elateriformia</taxon>
        <taxon>Elateroidea</taxon>
        <taxon>Elateridae</taxon>
        <taxon>Agrypninae</taxon>
        <taxon>Pyrophorini</taxon>
        <taxon>Ignelater</taxon>
    </lineage>
</organism>
<reference evidence="4" key="1">
    <citation type="submission" date="2019-08" db="EMBL/GenBank/DDBJ databases">
        <title>The genome of the North American firefly Photinus pyralis.</title>
        <authorList>
            <consortium name="Photinus pyralis genome working group"/>
            <person name="Fallon T.R."/>
            <person name="Sander Lower S.E."/>
            <person name="Weng J.-K."/>
        </authorList>
    </citation>
    <scope>NUCLEOTIDE SEQUENCE</scope>
    <source>
        <strain evidence="4">TRF0915ILg1</strain>
        <tissue evidence="4">Whole body</tissue>
    </source>
</reference>